<comment type="subcellular location">
    <subcellularLocation>
        <location evidence="1">Membrane</location>
        <topology evidence="1">Single-pass type I membrane protein</topology>
    </subcellularLocation>
</comment>
<dbReference type="Gene3D" id="2.60.40.10">
    <property type="entry name" value="Immunoglobulins"/>
    <property type="match status" value="2"/>
</dbReference>
<dbReference type="InterPro" id="IPR036179">
    <property type="entry name" value="Ig-like_dom_sf"/>
</dbReference>
<dbReference type="SUPFAM" id="SSF48726">
    <property type="entry name" value="Immunoglobulin"/>
    <property type="match status" value="2"/>
</dbReference>
<dbReference type="GO" id="GO:0030246">
    <property type="term" value="F:carbohydrate binding"/>
    <property type="evidence" value="ECO:0007669"/>
    <property type="project" value="UniProtKB-KW"/>
</dbReference>
<dbReference type="GO" id="GO:0033691">
    <property type="term" value="F:sialic acid binding"/>
    <property type="evidence" value="ECO:0007669"/>
    <property type="project" value="TreeGrafter"/>
</dbReference>
<dbReference type="STRING" id="80966.ENSAPOP00000027937"/>
<evidence type="ECO:0000256" key="8">
    <source>
        <dbReference type="ARBA" id="ARBA00023319"/>
    </source>
</evidence>
<dbReference type="PANTHER" id="PTHR12035:SF128">
    <property type="entry name" value="BRANCHED CHAIN KETO ACID DEHYDROGENASE E1 SUBUNIT BETA,-LIKE-RELATED"/>
    <property type="match status" value="1"/>
</dbReference>
<dbReference type="CDD" id="cd00096">
    <property type="entry name" value="Ig"/>
    <property type="match status" value="1"/>
</dbReference>
<accession>A0A3Q1GKL1</accession>
<keyword evidence="4" id="KW-0130">Cell adhesion</keyword>
<dbReference type="InterPro" id="IPR007110">
    <property type="entry name" value="Ig-like_dom"/>
</dbReference>
<dbReference type="InterPro" id="IPR003598">
    <property type="entry name" value="Ig_sub2"/>
</dbReference>
<feature type="domain" description="Ig-like" evidence="10">
    <location>
        <begin position="129"/>
        <end position="215"/>
    </location>
</feature>
<feature type="domain" description="Ig-like" evidence="10">
    <location>
        <begin position="30"/>
        <end position="120"/>
    </location>
</feature>
<dbReference type="PANTHER" id="PTHR12035">
    <property type="entry name" value="SIALIC ACID BINDING IMMUNOGLOBULIN-LIKE LECTIN"/>
    <property type="match status" value="1"/>
</dbReference>
<dbReference type="AlphaFoldDB" id="A0A3Q1GKL1"/>
<name>A0A3Q1GKL1_9TELE</name>
<dbReference type="Pfam" id="PF13927">
    <property type="entry name" value="Ig_3"/>
    <property type="match status" value="2"/>
</dbReference>
<keyword evidence="12" id="KW-1185">Reference proteome</keyword>
<evidence type="ECO:0000256" key="2">
    <source>
        <dbReference type="ARBA" id="ARBA00022692"/>
    </source>
</evidence>
<evidence type="ECO:0000256" key="4">
    <source>
        <dbReference type="ARBA" id="ARBA00022889"/>
    </source>
</evidence>
<dbReference type="Ensembl" id="ENSAPOT00000035208.1">
    <property type="protein sequence ID" value="ENSAPOP00000034530.1"/>
    <property type="gene ID" value="ENSAPOG00000023864.1"/>
</dbReference>
<evidence type="ECO:0000256" key="9">
    <source>
        <dbReference type="ARBA" id="ARBA00038361"/>
    </source>
</evidence>
<keyword evidence="7" id="KW-1015">Disulfide bond</keyword>
<evidence type="ECO:0000313" key="12">
    <source>
        <dbReference type="Proteomes" id="UP000257200"/>
    </source>
</evidence>
<proteinExistence type="inferred from homology"/>
<organism evidence="11 12">
    <name type="scientific">Acanthochromis polyacanthus</name>
    <name type="common">spiny chromis</name>
    <dbReference type="NCBI Taxonomy" id="80966"/>
    <lineage>
        <taxon>Eukaryota</taxon>
        <taxon>Metazoa</taxon>
        <taxon>Chordata</taxon>
        <taxon>Craniata</taxon>
        <taxon>Vertebrata</taxon>
        <taxon>Euteleostomi</taxon>
        <taxon>Actinopterygii</taxon>
        <taxon>Neopterygii</taxon>
        <taxon>Teleostei</taxon>
        <taxon>Neoteleostei</taxon>
        <taxon>Acanthomorphata</taxon>
        <taxon>Ovalentaria</taxon>
        <taxon>Pomacentridae</taxon>
        <taxon>Acanthochromis</taxon>
    </lineage>
</organism>
<reference evidence="11" key="1">
    <citation type="submission" date="2025-05" db="UniProtKB">
        <authorList>
            <consortium name="Ensembl"/>
        </authorList>
    </citation>
    <scope>IDENTIFICATION</scope>
</reference>
<evidence type="ECO:0000256" key="7">
    <source>
        <dbReference type="ARBA" id="ARBA00023157"/>
    </source>
</evidence>
<dbReference type="GO" id="GO:0007155">
    <property type="term" value="P:cell adhesion"/>
    <property type="evidence" value="ECO:0007669"/>
    <property type="project" value="UniProtKB-KW"/>
</dbReference>
<evidence type="ECO:0000259" key="10">
    <source>
        <dbReference type="PROSITE" id="PS50835"/>
    </source>
</evidence>
<dbReference type="SMART" id="SM00408">
    <property type="entry name" value="IGc2"/>
    <property type="match status" value="2"/>
</dbReference>
<evidence type="ECO:0000256" key="6">
    <source>
        <dbReference type="ARBA" id="ARBA00023136"/>
    </source>
</evidence>
<evidence type="ECO:0000256" key="5">
    <source>
        <dbReference type="ARBA" id="ARBA00022989"/>
    </source>
</evidence>
<dbReference type="Proteomes" id="UP000257200">
    <property type="component" value="Unplaced"/>
</dbReference>
<dbReference type="FunFam" id="2.60.40.10:FF:000032">
    <property type="entry name" value="palladin isoform X1"/>
    <property type="match status" value="1"/>
</dbReference>
<keyword evidence="6" id="KW-0472">Membrane</keyword>
<dbReference type="Ensembl" id="ENSAPOT00000017645.1">
    <property type="protein sequence ID" value="ENSAPOP00000027937.1"/>
    <property type="gene ID" value="ENSAPOG00000012830.1"/>
</dbReference>
<dbReference type="SMART" id="SM00409">
    <property type="entry name" value="IG"/>
    <property type="match status" value="2"/>
</dbReference>
<keyword evidence="2" id="KW-0812">Transmembrane</keyword>
<dbReference type="InterPro" id="IPR003599">
    <property type="entry name" value="Ig_sub"/>
</dbReference>
<comment type="similarity">
    <text evidence="9">Belongs to the immunoglobulin superfamily. SIGLEC (sialic acid binding Ig-like lectin) family.</text>
</comment>
<sequence length="259" mass="28358">MFFSQIDNGTKRRFPFILFFIVEDSNSHKPSVMIPPLTEGQQATLTCTAASLCSGSDPNITWIWRGIEPNSSYSTENITASQGPNSTLTFTPSAKHHSTKITCVVRCTGNETTEEEETATLNVTYVKTPEITGQTTVKEGDALNLTCSVDSFPPSVITWTKDGVNKSLISETGPGLNNDTGTSTLVIQNVTAEDSGKYFCTAKHPNTQTQDIIVTVMLLVFFSIPNSCYASFKCTNSQLHQQNHCHLERGRAYLAAIEQ</sequence>
<dbReference type="GO" id="GO:0005886">
    <property type="term" value="C:plasma membrane"/>
    <property type="evidence" value="ECO:0007669"/>
    <property type="project" value="TreeGrafter"/>
</dbReference>
<evidence type="ECO:0000256" key="1">
    <source>
        <dbReference type="ARBA" id="ARBA00004479"/>
    </source>
</evidence>
<protein>
    <recommendedName>
        <fullName evidence="10">Ig-like domain-containing protein</fullName>
    </recommendedName>
</protein>
<keyword evidence="5" id="KW-1133">Transmembrane helix</keyword>
<dbReference type="PROSITE" id="PS50835">
    <property type="entry name" value="IG_LIKE"/>
    <property type="match status" value="2"/>
</dbReference>
<dbReference type="GeneTree" id="ENSGT01150000286924"/>
<keyword evidence="8" id="KW-0393">Immunoglobulin domain</keyword>
<evidence type="ECO:0000313" key="11">
    <source>
        <dbReference type="Ensembl" id="ENSAPOP00000027937.1"/>
    </source>
</evidence>
<keyword evidence="3" id="KW-0430">Lectin</keyword>
<dbReference type="InterPro" id="IPR013783">
    <property type="entry name" value="Ig-like_fold"/>
</dbReference>
<dbReference type="InterPro" id="IPR051036">
    <property type="entry name" value="SIGLEC"/>
</dbReference>
<evidence type="ECO:0000256" key="3">
    <source>
        <dbReference type="ARBA" id="ARBA00022734"/>
    </source>
</evidence>